<keyword evidence="10" id="KW-1185">Reference proteome</keyword>
<dbReference type="InterPro" id="IPR011701">
    <property type="entry name" value="MFS"/>
</dbReference>
<feature type="transmembrane region" description="Helical" evidence="7">
    <location>
        <begin position="152"/>
        <end position="171"/>
    </location>
</feature>
<dbReference type="EMBL" id="JAGPUO010000007">
    <property type="protein sequence ID" value="KAG5661243.1"/>
    <property type="molecule type" value="Genomic_DNA"/>
</dbReference>
<dbReference type="InterPro" id="IPR036259">
    <property type="entry name" value="MFS_trans_sf"/>
</dbReference>
<feature type="transmembrane region" description="Helical" evidence="7">
    <location>
        <begin position="394"/>
        <end position="416"/>
    </location>
</feature>
<evidence type="ECO:0000256" key="5">
    <source>
        <dbReference type="ARBA" id="ARBA00023180"/>
    </source>
</evidence>
<sequence length="579" mass="62642">HFGYLKHFPLSLYRTPLDMGMGIKEPSDGHHAPGTITLDQAAAGSHSEGRNLKRGSGKNSNIVLVPQPSDDPNDPLNWSSLKKSVVFSIILMGTAFICVIPAPMLNAGIVQVSVDLQRSFSDIAKLNGYLLLAVGAASPPASAFARKYGKRPVFVVSSVLGLVGCLVAEFANNYNTLVAGRLLQGIGGSAYESLCTSVVNDIYFVHQRGLYVAIVIFFLSSLSNGVSVLAGVITTKLGWPYNFHILLPFVVVQTVLVFLFVPETVYNRSPLLNIDRTASIFEQDISEEKDLQAGHVEVADTKTGVPSPAHSEWADGSQAPKPKSFRQELALYNGVFTRKSLLSMMLASLAIVLNVIATYNVLVSGLVMAWFVAMSVLAGVMFAAPPWTFDSASIGYVSIGPLVGGAIAMIILVLVSDPIIRSMTKRNQGVYEPEFRLVLAGVGGVFTVAGLVGFGHAIEAQVSIFGISTIWGITLFGMSIVASITMTYALDAQPAHAVEIFIMNITFKNFFFYGLTNFIVDWYMSGGAAQLFDTIAGITAFLTLLTVPMYFYGKKYRRYWSQHNLLVKLKLDESPDTGN</sequence>
<feature type="non-terminal residue" evidence="9">
    <location>
        <position position="1"/>
    </location>
</feature>
<accession>A0A9P7KSU4</accession>
<feature type="transmembrane region" description="Helical" evidence="7">
    <location>
        <begin position="85"/>
        <end position="106"/>
    </location>
</feature>
<feature type="transmembrane region" description="Helical" evidence="7">
    <location>
        <begin position="210"/>
        <end position="233"/>
    </location>
</feature>
<dbReference type="GO" id="GO:0005886">
    <property type="term" value="C:plasma membrane"/>
    <property type="evidence" value="ECO:0007669"/>
    <property type="project" value="TreeGrafter"/>
</dbReference>
<evidence type="ECO:0000256" key="7">
    <source>
        <dbReference type="SAM" id="Phobius"/>
    </source>
</evidence>
<protein>
    <recommendedName>
        <fullName evidence="8">Major facilitator superfamily (MFS) profile domain-containing protein</fullName>
    </recommendedName>
</protein>
<evidence type="ECO:0000256" key="3">
    <source>
        <dbReference type="ARBA" id="ARBA00022989"/>
    </source>
</evidence>
<dbReference type="PANTHER" id="PTHR23502">
    <property type="entry name" value="MAJOR FACILITATOR SUPERFAMILY"/>
    <property type="match status" value="1"/>
</dbReference>
<dbReference type="Gene3D" id="1.20.1250.20">
    <property type="entry name" value="MFS general substrate transporter like domains"/>
    <property type="match status" value="1"/>
</dbReference>
<dbReference type="PANTHER" id="PTHR23502:SF29">
    <property type="entry name" value="TRANSPORTER, PUTATIVE (AFU_ORTHOLOGUE AFUA_6G06680)-RELATED"/>
    <property type="match status" value="1"/>
</dbReference>
<evidence type="ECO:0000256" key="1">
    <source>
        <dbReference type="ARBA" id="ARBA00004141"/>
    </source>
</evidence>
<feature type="domain" description="Major facilitator superfamily (MFS) profile" evidence="8">
    <location>
        <begin position="87"/>
        <end position="551"/>
    </location>
</feature>
<keyword evidence="5" id="KW-0325">Glycoprotein</keyword>
<dbReference type="Pfam" id="PF07690">
    <property type="entry name" value="MFS_1"/>
    <property type="match status" value="1"/>
</dbReference>
<proteinExistence type="predicted"/>
<keyword evidence="4 7" id="KW-0472">Membrane</keyword>
<evidence type="ECO:0000256" key="2">
    <source>
        <dbReference type="ARBA" id="ARBA00022692"/>
    </source>
</evidence>
<dbReference type="AlphaFoldDB" id="A0A9P7KSU4"/>
<evidence type="ECO:0000313" key="10">
    <source>
        <dbReference type="Proteomes" id="UP000782241"/>
    </source>
</evidence>
<keyword evidence="3 7" id="KW-1133">Transmembrane helix</keyword>
<feature type="transmembrane region" description="Helical" evidence="7">
    <location>
        <begin position="464"/>
        <end position="490"/>
    </location>
</feature>
<dbReference type="PROSITE" id="PS50850">
    <property type="entry name" value="MFS"/>
    <property type="match status" value="1"/>
</dbReference>
<feature type="transmembrane region" description="Helical" evidence="7">
    <location>
        <begin position="245"/>
        <end position="262"/>
    </location>
</feature>
<feature type="transmembrane region" description="Helical" evidence="7">
    <location>
        <begin position="535"/>
        <end position="553"/>
    </location>
</feature>
<feature type="region of interest" description="Disordered" evidence="6">
    <location>
        <begin position="302"/>
        <end position="321"/>
    </location>
</feature>
<dbReference type="InterPro" id="IPR020846">
    <property type="entry name" value="MFS_dom"/>
</dbReference>
<keyword evidence="2 7" id="KW-0812">Transmembrane</keyword>
<dbReference type="GO" id="GO:0022857">
    <property type="term" value="F:transmembrane transporter activity"/>
    <property type="evidence" value="ECO:0007669"/>
    <property type="project" value="InterPro"/>
</dbReference>
<feature type="region of interest" description="Disordered" evidence="6">
    <location>
        <begin position="42"/>
        <end position="68"/>
    </location>
</feature>
<comment type="subcellular location">
    <subcellularLocation>
        <location evidence="1">Membrane</location>
        <topology evidence="1">Multi-pass membrane protein</topology>
    </subcellularLocation>
</comment>
<feature type="transmembrane region" description="Helical" evidence="7">
    <location>
        <begin position="437"/>
        <end position="458"/>
    </location>
</feature>
<evidence type="ECO:0000259" key="8">
    <source>
        <dbReference type="PROSITE" id="PS50850"/>
    </source>
</evidence>
<feature type="transmembrane region" description="Helical" evidence="7">
    <location>
        <begin position="341"/>
        <end position="362"/>
    </location>
</feature>
<evidence type="ECO:0000256" key="4">
    <source>
        <dbReference type="ARBA" id="ARBA00023136"/>
    </source>
</evidence>
<comment type="caution">
    <text evidence="9">The sequence shown here is derived from an EMBL/GenBank/DDBJ whole genome shotgun (WGS) entry which is preliminary data.</text>
</comment>
<dbReference type="Proteomes" id="UP000782241">
    <property type="component" value="Unassembled WGS sequence"/>
</dbReference>
<evidence type="ECO:0000313" key="9">
    <source>
        <dbReference type="EMBL" id="KAG5661243.1"/>
    </source>
</evidence>
<reference evidence="9" key="1">
    <citation type="submission" date="2021-04" db="EMBL/GenBank/DDBJ databases">
        <title>Draft genome of Fusarium avenaceum strain F156N33, isolated from an atmospheric sample in Virginia.</title>
        <authorList>
            <person name="Yang S."/>
            <person name="Vinatzer B.A."/>
            <person name="Coleman J."/>
        </authorList>
    </citation>
    <scope>NUCLEOTIDE SEQUENCE</scope>
    <source>
        <strain evidence="9">F156N33</strain>
    </source>
</reference>
<dbReference type="SUPFAM" id="SSF103473">
    <property type="entry name" value="MFS general substrate transporter"/>
    <property type="match status" value="1"/>
</dbReference>
<evidence type="ECO:0000256" key="6">
    <source>
        <dbReference type="SAM" id="MobiDB-lite"/>
    </source>
</evidence>
<gene>
    <name evidence="9" type="ORF">KAF25_005365</name>
</gene>
<feature type="transmembrane region" description="Helical" evidence="7">
    <location>
        <begin position="369"/>
        <end position="388"/>
    </location>
</feature>
<organism evidence="9 10">
    <name type="scientific">Fusarium avenaceum</name>
    <dbReference type="NCBI Taxonomy" id="40199"/>
    <lineage>
        <taxon>Eukaryota</taxon>
        <taxon>Fungi</taxon>
        <taxon>Dikarya</taxon>
        <taxon>Ascomycota</taxon>
        <taxon>Pezizomycotina</taxon>
        <taxon>Sordariomycetes</taxon>
        <taxon>Hypocreomycetidae</taxon>
        <taxon>Hypocreales</taxon>
        <taxon>Nectriaceae</taxon>
        <taxon>Fusarium</taxon>
        <taxon>Fusarium tricinctum species complex</taxon>
    </lineage>
</organism>
<name>A0A9P7KSU4_9HYPO</name>
<feature type="transmembrane region" description="Helical" evidence="7">
    <location>
        <begin position="126"/>
        <end position="145"/>
    </location>
</feature>